<dbReference type="InterPro" id="IPR027304">
    <property type="entry name" value="Trigger_fact/SurA_dom_sf"/>
</dbReference>
<dbReference type="SUPFAM" id="SSF109998">
    <property type="entry name" value="Triger factor/SurA peptide-binding domain-like"/>
    <property type="match status" value="1"/>
</dbReference>
<evidence type="ECO:0000256" key="4">
    <source>
        <dbReference type="ARBA" id="ARBA00022692"/>
    </source>
</evidence>
<dbReference type="EMBL" id="CP024847">
    <property type="protein sequence ID" value="AUR52584.1"/>
    <property type="molecule type" value="Genomic_DNA"/>
</dbReference>
<dbReference type="Gene3D" id="3.10.50.40">
    <property type="match status" value="1"/>
</dbReference>
<evidence type="ECO:0000259" key="14">
    <source>
        <dbReference type="PROSITE" id="PS50198"/>
    </source>
</evidence>
<comment type="similarity">
    <text evidence="9">Belongs to the PpiD chaperone family.</text>
</comment>
<accession>A0A2I7N804</accession>
<protein>
    <recommendedName>
        <fullName evidence="10">Periplasmic chaperone PpiD</fullName>
    </recommendedName>
    <alternativeName>
        <fullName evidence="11">Periplasmic folding chaperone</fullName>
    </alternativeName>
</protein>
<dbReference type="Pfam" id="PF00639">
    <property type="entry name" value="Rotamase"/>
    <property type="match status" value="1"/>
</dbReference>
<dbReference type="InterPro" id="IPR046357">
    <property type="entry name" value="PPIase_dom_sf"/>
</dbReference>
<dbReference type="PANTHER" id="PTHR47529:SF1">
    <property type="entry name" value="PERIPLASMIC CHAPERONE PPID"/>
    <property type="match status" value="1"/>
</dbReference>
<evidence type="ECO:0000256" key="2">
    <source>
        <dbReference type="ARBA" id="ARBA00022475"/>
    </source>
</evidence>
<dbReference type="GO" id="GO:0005886">
    <property type="term" value="C:plasma membrane"/>
    <property type="evidence" value="ECO:0007669"/>
    <property type="project" value="UniProtKB-SubCell"/>
</dbReference>
<keyword evidence="8 12" id="KW-0413">Isomerase</keyword>
<evidence type="ECO:0000256" key="10">
    <source>
        <dbReference type="ARBA" id="ARBA00040743"/>
    </source>
</evidence>
<sequence>MFNIVEKHQKLVKGIMITLTATFVVWGVSGYLGMAGDDGYVAKVGSNKLYLQDIDRAMDQNPSQGQDKMQVLFGLINRQLLLNSIDDNHMTVTTKQLQSAIAAIPVFQTDGAFDPKKYEDFLKQRYMTSASFEKDMANQELIQDYLDFFKNSYFSSSAFESKFAEMLSRERNVSQYVIDPKQFYSKINPSESDIAAYYQQNIAKFTVPDQVKLQYIQLSTDAIAKTIKVSDDEVSKYIQDHPASVANEQVDVSHILFAVPADATPAQKAEIKAKAEKVLSEIKANPAKFAALAKQYSEDPGSAANGGDLGYFGKGVMVKPFEQVAFSMKKGQISDLVETQYGYHILKLNDIKGNDIASQKATVIALLQKQKASTQLQASVEKLNDVAYNQPDSLSPAAGKVGATIQSTGWLSKGGTSGLLANPKLQQALFTDDVLKKHHNSEVVDMGDGSYVVARVTDYQAAKQKPLTEVRSQIIDSMKADQAAQMAAQMGQMNLSQLQQGKLKLNFTGSDNVTITGNSKNIDPMAVRQIFTTPATSFPAYTGAANKTGGFVIYRINSQTIDKSLISKNIDLLKQMSAQNSMMTLNAYIGALRSNYNVTYKLDRIKNSDSQNNQGTTGN</sequence>
<evidence type="ECO:0000256" key="12">
    <source>
        <dbReference type="PROSITE-ProRule" id="PRU00278"/>
    </source>
</evidence>
<dbReference type="InterPro" id="IPR023058">
    <property type="entry name" value="PPIase_PpiC_CS"/>
</dbReference>
<evidence type="ECO:0000256" key="8">
    <source>
        <dbReference type="ARBA" id="ARBA00023235"/>
    </source>
</evidence>
<keyword evidence="16" id="KW-1185">Reference proteome</keyword>
<dbReference type="PROSITE" id="PS01096">
    <property type="entry name" value="PPIC_PPIASE_1"/>
    <property type="match status" value="1"/>
</dbReference>
<dbReference type="InterPro" id="IPR052029">
    <property type="entry name" value="PpiD_chaperone"/>
</dbReference>
<evidence type="ECO:0000256" key="7">
    <source>
        <dbReference type="ARBA" id="ARBA00023186"/>
    </source>
</evidence>
<evidence type="ECO:0000256" key="13">
    <source>
        <dbReference type="SAM" id="Phobius"/>
    </source>
</evidence>
<evidence type="ECO:0000256" key="6">
    <source>
        <dbReference type="ARBA" id="ARBA00023136"/>
    </source>
</evidence>
<keyword evidence="6 13" id="KW-0472">Membrane</keyword>
<dbReference type="AlphaFoldDB" id="A0A2I7N804"/>
<dbReference type="GO" id="GO:0003755">
    <property type="term" value="F:peptidyl-prolyl cis-trans isomerase activity"/>
    <property type="evidence" value="ECO:0007669"/>
    <property type="project" value="UniProtKB-KW"/>
</dbReference>
<reference evidence="16" key="1">
    <citation type="submission" date="2017-11" db="EMBL/GenBank/DDBJ databases">
        <authorList>
            <person name="Chan K.G."/>
            <person name="Lee L.S."/>
        </authorList>
    </citation>
    <scope>NUCLEOTIDE SEQUENCE [LARGE SCALE GENOMIC DNA]</scope>
    <source>
        <strain evidence="16">DSM 100970</strain>
    </source>
</reference>
<evidence type="ECO:0000256" key="5">
    <source>
        <dbReference type="ARBA" id="ARBA00022989"/>
    </source>
</evidence>
<evidence type="ECO:0000256" key="9">
    <source>
        <dbReference type="ARBA" id="ARBA00038408"/>
    </source>
</evidence>
<dbReference type="KEGG" id="nba:CUN60_09835"/>
<dbReference type="Pfam" id="PF13624">
    <property type="entry name" value="SurA_N_3"/>
    <property type="match status" value="1"/>
</dbReference>
<dbReference type="Proteomes" id="UP000236655">
    <property type="component" value="Chromosome"/>
</dbReference>
<dbReference type="InterPro" id="IPR000297">
    <property type="entry name" value="PPIase_PpiC"/>
</dbReference>
<keyword evidence="2" id="KW-1003">Cell membrane</keyword>
<dbReference type="Gene3D" id="1.10.4030.10">
    <property type="entry name" value="Porin chaperone SurA, peptide-binding domain"/>
    <property type="match status" value="1"/>
</dbReference>
<dbReference type="OrthoDB" id="9812372at2"/>
<dbReference type="PANTHER" id="PTHR47529">
    <property type="entry name" value="PEPTIDYL-PROLYL CIS-TRANS ISOMERASE D"/>
    <property type="match status" value="1"/>
</dbReference>
<evidence type="ECO:0000313" key="16">
    <source>
        <dbReference type="Proteomes" id="UP000236655"/>
    </source>
</evidence>
<keyword evidence="12" id="KW-0697">Rotamase</keyword>
<feature type="domain" description="PpiC" evidence="14">
    <location>
        <begin position="247"/>
        <end position="350"/>
    </location>
</feature>
<dbReference type="SUPFAM" id="SSF54534">
    <property type="entry name" value="FKBP-like"/>
    <property type="match status" value="1"/>
</dbReference>
<proteinExistence type="inferred from homology"/>
<dbReference type="RefSeq" id="WP_102951873.1">
    <property type="nucleotide sequence ID" value="NZ_CP024847.1"/>
</dbReference>
<evidence type="ECO:0000313" key="15">
    <source>
        <dbReference type="EMBL" id="AUR52584.1"/>
    </source>
</evidence>
<keyword evidence="7" id="KW-0143">Chaperone</keyword>
<organism evidence="15 16">
    <name type="scientific">Aquella oligotrophica</name>
    <dbReference type="NCBI Taxonomy" id="2067065"/>
    <lineage>
        <taxon>Bacteria</taxon>
        <taxon>Pseudomonadati</taxon>
        <taxon>Pseudomonadota</taxon>
        <taxon>Betaproteobacteria</taxon>
        <taxon>Neisseriales</taxon>
        <taxon>Neisseriaceae</taxon>
        <taxon>Aquella</taxon>
    </lineage>
</organism>
<feature type="transmembrane region" description="Helical" evidence="13">
    <location>
        <begin position="12"/>
        <end position="34"/>
    </location>
</feature>
<keyword evidence="4 13" id="KW-0812">Transmembrane</keyword>
<keyword evidence="5 13" id="KW-1133">Transmembrane helix</keyword>
<comment type="subcellular location">
    <subcellularLocation>
        <location evidence="1">Cell inner membrane</location>
        <topology evidence="1">Single-pass type II membrane protein</topology>
        <orientation evidence="1">Periplasmic side</orientation>
    </subcellularLocation>
</comment>
<evidence type="ECO:0000256" key="1">
    <source>
        <dbReference type="ARBA" id="ARBA00004382"/>
    </source>
</evidence>
<evidence type="ECO:0000256" key="11">
    <source>
        <dbReference type="ARBA" id="ARBA00042775"/>
    </source>
</evidence>
<gene>
    <name evidence="15" type="ORF">CUN60_09835</name>
</gene>
<evidence type="ECO:0000256" key="3">
    <source>
        <dbReference type="ARBA" id="ARBA00022519"/>
    </source>
</evidence>
<dbReference type="PROSITE" id="PS50198">
    <property type="entry name" value="PPIC_PPIASE_2"/>
    <property type="match status" value="1"/>
</dbReference>
<name>A0A2I7N804_9NEIS</name>
<keyword evidence="3" id="KW-0997">Cell inner membrane</keyword>